<comment type="subcellular location">
    <subcellularLocation>
        <location evidence="1">Membrane</location>
        <topology evidence="1">Multi-pass membrane protein</topology>
    </subcellularLocation>
</comment>
<keyword evidence="2" id="KW-0812">Transmembrane</keyword>
<proteinExistence type="predicted"/>
<dbReference type="InterPro" id="IPR050927">
    <property type="entry name" value="TRPM"/>
</dbReference>
<dbReference type="PANTHER" id="PTHR13800">
    <property type="entry name" value="TRANSIENT RECEPTOR POTENTIAL CATION CHANNEL, SUBFAMILY M, MEMBER 6"/>
    <property type="match status" value="1"/>
</dbReference>
<keyword evidence="4" id="KW-0472">Membrane</keyword>
<name>A0A819VVI7_9BILA</name>
<evidence type="ECO:0000256" key="4">
    <source>
        <dbReference type="ARBA" id="ARBA00023136"/>
    </source>
</evidence>
<dbReference type="PANTHER" id="PTHR13800:SF12">
    <property type="entry name" value="TRANSIENT RECEPTOR POTENTIAL CATION CHANNEL SUBFAMILY M MEMBER-LIKE 2"/>
    <property type="match status" value="1"/>
</dbReference>
<evidence type="ECO:0000256" key="1">
    <source>
        <dbReference type="ARBA" id="ARBA00004141"/>
    </source>
</evidence>
<dbReference type="Proteomes" id="UP000663823">
    <property type="component" value="Unassembled WGS sequence"/>
</dbReference>
<evidence type="ECO:0000313" key="7">
    <source>
        <dbReference type="Proteomes" id="UP000663823"/>
    </source>
</evidence>
<accession>A0A819VVI7</accession>
<reference evidence="6" key="1">
    <citation type="submission" date="2021-02" db="EMBL/GenBank/DDBJ databases">
        <authorList>
            <person name="Nowell W R."/>
        </authorList>
    </citation>
    <scope>NUCLEOTIDE SEQUENCE</scope>
</reference>
<organism evidence="6 7">
    <name type="scientific">Rotaria sordida</name>
    <dbReference type="NCBI Taxonomy" id="392033"/>
    <lineage>
        <taxon>Eukaryota</taxon>
        <taxon>Metazoa</taxon>
        <taxon>Spiralia</taxon>
        <taxon>Gnathifera</taxon>
        <taxon>Rotifera</taxon>
        <taxon>Eurotatoria</taxon>
        <taxon>Bdelloidea</taxon>
        <taxon>Philodinida</taxon>
        <taxon>Philodinidae</taxon>
        <taxon>Rotaria</taxon>
    </lineage>
</organism>
<dbReference type="InterPro" id="IPR057366">
    <property type="entry name" value="TRPM-like"/>
</dbReference>
<evidence type="ECO:0000256" key="2">
    <source>
        <dbReference type="ARBA" id="ARBA00022692"/>
    </source>
</evidence>
<dbReference type="Pfam" id="PF25508">
    <property type="entry name" value="TRPM2"/>
    <property type="match status" value="1"/>
</dbReference>
<evidence type="ECO:0000259" key="5">
    <source>
        <dbReference type="Pfam" id="PF25508"/>
    </source>
</evidence>
<dbReference type="GO" id="GO:0099604">
    <property type="term" value="F:ligand-gated calcium channel activity"/>
    <property type="evidence" value="ECO:0007669"/>
    <property type="project" value="TreeGrafter"/>
</dbReference>
<feature type="domain" description="TRPM-like" evidence="5">
    <location>
        <begin position="49"/>
        <end position="138"/>
    </location>
</feature>
<gene>
    <name evidence="6" type="ORF">OTI717_LOCUS34692</name>
</gene>
<keyword evidence="3" id="KW-1133">Transmembrane helix</keyword>
<evidence type="ECO:0000256" key="3">
    <source>
        <dbReference type="ARBA" id="ARBA00022989"/>
    </source>
</evidence>
<protein>
    <recommendedName>
        <fullName evidence="5">TRPM-like domain-containing protein</fullName>
    </recommendedName>
</protein>
<dbReference type="GO" id="GO:0005886">
    <property type="term" value="C:plasma membrane"/>
    <property type="evidence" value="ECO:0007669"/>
    <property type="project" value="TreeGrafter"/>
</dbReference>
<sequence length="184" mass="20901">MDRPEKVDQAMNDTVIFSANDAIQTNGYVTGISISFPPREPPENPVIYLYIISKNTIVTSLLASKIYQTATESEKNSEKKLVYQSRQKMFDEHATAIMNRCFHTNEDFAIQVLTSHSELYCDYSPLELAEETGSHSFLGTKCVQTCLDRIWNGAFMRDTCSSRFACILQASDIYTPKLKKINFI</sequence>
<dbReference type="AlphaFoldDB" id="A0A819VVI7"/>
<comment type="caution">
    <text evidence="6">The sequence shown here is derived from an EMBL/GenBank/DDBJ whole genome shotgun (WGS) entry which is preliminary data.</text>
</comment>
<evidence type="ECO:0000313" key="6">
    <source>
        <dbReference type="EMBL" id="CAF4115757.1"/>
    </source>
</evidence>
<dbReference type="EMBL" id="CAJOAX010012631">
    <property type="protein sequence ID" value="CAF4115757.1"/>
    <property type="molecule type" value="Genomic_DNA"/>
</dbReference>